<reference evidence="2 3" key="1">
    <citation type="journal article" date="2019" name="Int. J. Syst. Evol. Microbiol.">
        <title>The Global Catalogue of Microorganisms (GCM) 10K type strain sequencing project: providing services to taxonomists for standard genome sequencing and annotation.</title>
        <authorList>
            <consortium name="The Broad Institute Genomics Platform"/>
            <consortium name="The Broad Institute Genome Sequencing Center for Infectious Disease"/>
            <person name="Wu L."/>
            <person name="Ma J."/>
        </authorList>
    </citation>
    <scope>NUCLEOTIDE SEQUENCE [LARGE SCALE GENOMIC DNA]</scope>
    <source>
        <strain evidence="2 3">JCM 30072</strain>
    </source>
</reference>
<dbReference type="Gene3D" id="1.25.10.10">
    <property type="entry name" value="Leucine-rich Repeat Variant"/>
    <property type="match status" value="1"/>
</dbReference>
<dbReference type="PANTHER" id="PTHR12697">
    <property type="entry name" value="PBS LYASE HEAT-LIKE PROTEIN"/>
    <property type="match status" value="1"/>
</dbReference>
<evidence type="ECO:0000313" key="3">
    <source>
        <dbReference type="Proteomes" id="UP001596445"/>
    </source>
</evidence>
<name>A0ABD5W0J6_9EURY</name>
<sequence length="445" mass="48712">MSNGDSDDSDNGEIDPADPEPFESRLDEATQAVEAAETEADLDEAEGLLDDIESDLDDVTFAVEIEDETDDEDDEDDEEENPRDEFEDRLSSLGDDIEDQRGPYVEEVTDAVESAESTITSSQWADEGVPEVIEAVESYVDTATVVLSGSYGETGETSEAAAETLSAVRVEITDSGFHPDTDESEIRELLESAEDLESELEDATLFGDLEIREQLRREGFYDVLESENRKDFPPEWTAVKLYEKRGEVEPILSAFDKLDSDFMQENILDALEHIAPEEAYEEVQGLAQRRNIQAVRILGRIGDERACSTLHNFLGGGDVKLEKTTLRALGMIGNEDSAEEVVGRLGADNPEVRSAAARSLGLIGDTRAIDPLSDVLSADSEDEVRASAAWALNQIGTERALDAAAAYTDDRSYIVQTEAEKAASGRVRRAFGAVVPCTPRRPVLL</sequence>
<dbReference type="InterPro" id="IPR004155">
    <property type="entry name" value="PBS_lyase_HEAT"/>
</dbReference>
<dbReference type="SUPFAM" id="SSF48371">
    <property type="entry name" value="ARM repeat"/>
    <property type="match status" value="1"/>
</dbReference>
<evidence type="ECO:0000313" key="2">
    <source>
        <dbReference type="EMBL" id="MFC7057542.1"/>
    </source>
</evidence>
<dbReference type="SMART" id="SM00567">
    <property type="entry name" value="EZ_HEAT"/>
    <property type="match status" value="3"/>
</dbReference>
<protein>
    <submittedName>
        <fullName evidence="2">HEAT repeat domain-containing protein</fullName>
    </submittedName>
</protein>
<dbReference type="Pfam" id="PF03130">
    <property type="entry name" value="HEAT_PBS"/>
    <property type="match status" value="1"/>
</dbReference>
<dbReference type="EMBL" id="JBHSZI010000001">
    <property type="protein sequence ID" value="MFC7057542.1"/>
    <property type="molecule type" value="Genomic_DNA"/>
</dbReference>
<comment type="caution">
    <text evidence="2">The sequence shown here is derived from an EMBL/GenBank/DDBJ whole genome shotgun (WGS) entry which is preliminary data.</text>
</comment>
<dbReference type="Proteomes" id="UP001596445">
    <property type="component" value="Unassembled WGS sequence"/>
</dbReference>
<gene>
    <name evidence="2" type="ORF">ACFQQG_04330</name>
</gene>
<feature type="compositionally biased region" description="Acidic residues" evidence="1">
    <location>
        <begin position="36"/>
        <end position="82"/>
    </location>
</feature>
<dbReference type="InterPro" id="IPR016024">
    <property type="entry name" value="ARM-type_fold"/>
</dbReference>
<dbReference type="InterPro" id="IPR011989">
    <property type="entry name" value="ARM-like"/>
</dbReference>
<evidence type="ECO:0000256" key="1">
    <source>
        <dbReference type="SAM" id="MobiDB-lite"/>
    </source>
</evidence>
<dbReference type="PANTHER" id="PTHR12697:SF5">
    <property type="entry name" value="DEOXYHYPUSINE HYDROXYLASE"/>
    <property type="match status" value="1"/>
</dbReference>
<dbReference type="Pfam" id="PF13646">
    <property type="entry name" value="HEAT_2"/>
    <property type="match status" value="1"/>
</dbReference>
<organism evidence="2 3">
    <name type="scientific">Halovenus salina</name>
    <dbReference type="NCBI Taxonomy" id="1510225"/>
    <lineage>
        <taxon>Archaea</taxon>
        <taxon>Methanobacteriati</taxon>
        <taxon>Methanobacteriota</taxon>
        <taxon>Stenosarchaea group</taxon>
        <taxon>Halobacteria</taxon>
        <taxon>Halobacteriales</taxon>
        <taxon>Haloarculaceae</taxon>
        <taxon>Halovenus</taxon>
    </lineage>
</organism>
<dbReference type="AlphaFoldDB" id="A0ABD5W0J6"/>
<feature type="region of interest" description="Disordered" evidence="1">
    <location>
        <begin position="1"/>
        <end position="103"/>
    </location>
</feature>
<keyword evidence="3" id="KW-1185">Reference proteome</keyword>
<dbReference type="RefSeq" id="WP_382184318.1">
    <property type="nucleotide sequence ID" value="NZ_JBHSZI010000001.1"/>
</dbReference>
<proteinExistence type="predicted"/>
<accession>A0ABD5W0J6</accession>
<feature type="compositionally biased region" description="Acidic residues" evidence="1">
    <location>
        <begin position="1"/>
        <end position="21"/>
    </location>
</feature>